<gene>
    <name evidence="4" type="ORF">MGAL_10B067802</name>
</gene>
<dbReference type="GO" id="GO:0007288">
    <property type="term" value="P:sperm axoneme assembly"/>
    <property type="evidence" value="ECO:0007669"/>
    <property type="project" value="TreeGrafter"/>
</dbReference>
<dbReference type="PANTHER" id="PTHR46540">
    <property type="entry name" value="TETRATRICOPEPTIDE REPEAT PROTEIN 12"/>
    <property type="match status" value="1"/>
</dbReference>
<evidence type="ECO:0000313" key="5">
    <source>
        <dbReference type="Proteomes" id="UP000596742"/>
    </source>
</evidence>
<evidence type="ECO:0000313" key="4">
    <source>
        <dbReference type="EMBL" id="VDI54232.1"/>
    </source>
</evidence>
<accession>A0A8B6FTY7</accession>
<feature type="non-terminal residue" evidence="4">
    <location>
        <position position="96"/>
    </location>
</feature>
<evidence type="ECO:0000256" key="3">
    <source>
        <dbReference type="PROSITE-ProRule" id="PRU00339"/>
    </source>
</evidence>
<dbReference type="Pfam" id="PF07719">
    <property type="entry name" value="TPR_2"/>
    <property type="match status" value="1"/>
</dbReference>
<evidence type="ECO:0000256" key="1">
    <source>
        <dbReference type="ARBA" id="ARBA00022737"/>
    </source>
</evidence>
<proteinExistence type="predicted"/>
<protein>
    <submittedName>
        <fullName evidence="4">Uncharacterized protein</fullName>
    </submittedName>
</protein>
<dbReference type="InterPro" id="IPR013105">
    <property type="entry name" value="TPR_2"/>
</dbReference>
<dbReference type="SUPFAM" id="SSF48452">
    <property type="entry name" value="TPR-like"/>
    <property type="match status" value="1"/>
</dbReference>
<keyword evidence="5" id="KW-1185">Reference proteome</keyword>
<dbReference type="GO" id="GO:0005737">
    <property type="term" value="C:cytoplasm"/>
    <property type="evidence" value="ECO:0007669"/>
    <property type="project" value="TreeGrafter"/>
</dbReference>
<evidence type="ECO:0000256" key="2">
    <source>
        <dbReference type="ARBA" id="ARBA00022803"/>
    </source>
</evidence>
<dbReference type="EMBL" id="UYJE01007377">
    <property type="protein sequence ID" value="VDI54232.1"/>
    <property type="molecule type" value="Genomic_DNA"/>
</dbReference>
<dbReference type="PROSITE" id="PS50005">
    <property type="entry name" value="TPR"/>
    <property type="match status" value="1"/>
</dbReference>
<reference evidence="4" key="1">
    <citation type="submission" date="2018-11" db="EMBL/GenBank/DDBJ databases">
        <authorList>
            <person name="Alioto T."/>
            <person name="Alioto T."/>
        </authorList>
    </citation>
    <scope>NUCLEOTIDE SEQUENCE</scope>
</reference>
<dbReference type="InterPro" id="IPR043195">
    <property type="entry name" value="TTC12"/>
</dbReference>
<keyword evidence="2 3" id="KW-0802">TPR repeat</keyword>
<sequence>MGRAHLGLKDYNKARDCFQEAQKLEPKMESVIKEYMSEVDRAEEQEKEENKVKELFESGDKNCCGIAYLLEKVLKPDQLPIYYAGGFKLLGSAVNK</sequence>
<dbReference type="OrthoDB" id="629492at2759"/>
<name>A0A8B6FTY7_MYTGA</name>
<dbReference type="GO" id="GO:0070286">
    <property type="term" value="P:axonemal dynein complex assembly"/>
    <property type="evidence" value="ECO:0007669"/>
    <property type="project" value="TreeGrafter"/>
</dbReference>
<keyword evidence="1" id="KW-0677">Repeat</keyword>
<dbReference type="AlphaFoldDB" id="A0A8B6FTY7"/>
<organism evidence="4 5">
    <name type="scientific">Mytilus galloprovincialis</name>
    <name type="common">Mediterranean mussel</name>
    <dbReference type="NCBI Taxonomy" id="29158"/>
    <lineage>
        <taxon>Eukaryota</taxon>
        <taxon>Metazoa</taxon>
        <taxon>Spiralia</taxon>
        <taxon>Lophotrochozoa</taxon>
        <taxon>Mollusca</taxon>
        <taxon>Bivalvia</taxon>
        <taxon>Autobranchia</taxon>
        <taxon>Pteriomorphia</taxon>
        <taxon>Mytilida</taxon>
        <taxon>Mytiloidea</taxon>
        <taxon>Mytilidae</taxon>
        <taxon>Mytilinae</taxon>
        <taxon>Mytilus</taxon>
    </lineage>
</organism>
<dbReference type="InterPro" id="IPR011990">
    <property type="entry name" value="TPR-like_helical_dom_sf"/>
</dbReference>
<dbReference type="Gene3D" id="1.25.40.10">
    <property type="entry name" value="Tetratricopeptide repeat domain"/>
    <property type="match status" value="1"/>
</dbReference>
<dbReference type="GO" id="GO:0005813">
    <property type="term" value="C:centrosome"/>
    <property type="evidence" value="ECO:0007669"/>
    <property type="project" value="TreeGrafter"/>
</dbReference>
<dbReference type="InterPro" id="IPR019734">
    <property type="entry name" value="TPR_rpt"/>
</dbReference>
<comment type="caution">
    <text evidence="4">The sequence shown here is derived from an EMBL/GenBank/DDBJ whole genome shotgun (WGS) entry which is preliminary data.</text>
</comment>
<dbReference type="PANTHER" id="PTHR46540:SF1">
    <property type="entry name" value="TETRATRICOPEPTIDE REPEAT PROTEIN 12"/>
    <property type="match status" value="1"/>
</dbReference>
<feature type="repeat" description="TPR" evidence="3">
    <location>
        <begin position="1"/>
        <end position="28"/>
    </location>
</feature>
<dbReference type="Proteomes" id="UP000596742">
    <property type="component" value="Unassembled WGS sequence"/>
</dbReference>